<evidence type="ECO:0000313" key="5">
    <source>
        <dbReference type="Proteomes" id="UP000479526"/>
    </source>
</evidence>
<protein>
    <submittedName>
        <fullName evidence="4">Gas vesicle protein GvpFL</fullName>
    </submittedName>
</protein>
<dbReference type="InterPro" id="IPR009430">
    <property type="entry name" value="GvpL/GvpF"/>
</dbReference>
<comment type="subcellular location">
    <subcellularLocation>
        <location evidence="2">Gas vesicle</location>
    </subcellularLocation>
</comment>
<keyword evidence="1" id="KW-0304">Gas vesicle</keyword>
<reference evidence="4 5" key="1">
    <citation type="submission" date="2020-01" db="EMBL/GenBank/DDBJ databases">
        <title>Herbidospora sp. NEAU-GS84 nov., a novel actinomycete isolated from soil.</title>
        <authorList>
            <person name="Han L."/>
        </authorList>
    </citation>
    <scope>NUCLEOTIDE SEQUENCE [LARGE SCALE GENOMIC DNA]</scope>
    <source>
        <strain evidence="4 5">NEAU-GS84</strain>
    </source>
</reference>
<evidence type="ECO:0000256" key="1">
    <source>
        <dbReference type="ARBA" id="ARBA00022987"/>
    </source>
</evidence>
<dbReference type="GO" id="GO:0031411">
    <property type="term" value="C:gas vesicle"/>
    <property type="evidence" value="ECO:0007669"/>
    <property type="project" value="UniProtKB-SubCell"/>
</dbReference>
<keyword evidence="5" id="KW-1185">Reference proteome</keyword>
<evidence type="ECO:0000256" key="2">
    <source>
        <dbReference type="ARBA" id="ARBA00035108"/>
    </source>
</evidence>
<gene>
    <name evidence="4" type="ORF">GT755_17730</name>
</gene>
<dbReference type="GO" id="GO:0031412">
    <property type="term" value="P:gas vesicle organization"/>
    <property type="evidence" value="ECO:0007669"/>
    <property type="project" value="InterPro"/>
</dbReference>
<dbReference type="EMBL" id="WXEW01000005">
    <property type="protein sequence ID" value="NAS23528.1"/>
    <property type="molecule type" value="Genomic_DNA"/>
</dbReference>
<dbReference type="AlphaFoldDB" id="A0A7C9J9K1"/>
<accession>A0A7C9J9K1</accession>
<name>A0A7C9J9K1_9ACTN</name>
<sequence length="264" mass="29017">MRFPARAGRRADMDQSATYIYGVVPQDIEVDAEATGVGDPPAPITSIRHGKIAALVSDVSPGRPLGTPKDLYAHEQLLNATAAEVPVLPIRFGAVLASREAVVEEFLAPYHDEFAAALTELEGRSQFVIKGRFVEETVLGEILAENPEAAQLREEISTLPEDAARDHRIRLGEIINQSIEAKRDADTAAMWDQVEPVTVMQTVRPPSHELDAVHMAVLVENTRQDDLDRAVEDLARKWADQVTLSLFGPMAPYDFIVSQEQDGE</sequence>
<dbReference type="Pfam" id="PF06386">
    <property type="entry name" value="GvpL_GvpF"/>
    <property type="match status" value="1"/>
</dbReference>
<proteinExistence type="inferred from homology"/>
<dbReference type="Proteomes" id="UP000479526">
    <property type="component" value="Unassembled WGS sequence"/>
</dbReference>
<organism evidence="4 5">
    <name type="scientific">Herbidospora solisilvae</name>
    <dbReference type="NCBI Taxonomy" id="2696284"/>
    <lineage>
        <taxon>Bacteria</taxon>
        <taxon>Bacillati</taxon>
        <taxon>Actinomycetota</taxon>
        <taxon>Actinomycetes</taxon>
        <taxon>Streptosporangiales</taxon>
        <taxon>Streptosporangiaceae</taxon>
        <taxon>Herbidospora</taxon>
    </lineage>
</organism>
<comment type="similarity">
    <text evidence="3">Belongs to the gas vesicle GvpF/GvpL family.</text>
</comment>
<evidence type="ECO:0000256" key="3">
    <source>
        <dbReference type="ARBA" id="ARBA00035643"/>
    </source>
</evidence>
<comment type="caution">
    <text evidence="4">The sequence shown here is derived from an EMBL/GenBank/DDBJ whole genome shotgun (WGS) entry which is preliminary data.</text>
</comment>
<evidence type="ECO:0000313" key="4">
    <source>
        <dbReference type="EMBL" id="NAS23528.1"/>
    </source>
</evidence>
<dbReference type="PANTHER" id="PTHR36852">
    <property type="entry name" value="PROTEIN GVPL 2"/>
    <property type="match status" value="1"/>
</dbReference>
<dbReference type="PANTHER" id="PTHR36852:SF1">
    <property type="entry name" value="PROTEIN GVPL 2"/>
    <property type="match status" value="1"/>
</dbReference>